<dbReference type="OrthoDB" id="9808424at2"/>
<accession>A0A510HMU5</accession>
<keyword evidence="4" id="KW-1185">Reference proteome</keyword>
<evidence type="ECO:0000259" key="2">
    <source>
        <dbReference type="SMART" id="SM00563"/>
    </source>
</evidence>
<feature type="domain" description="Phospholipid/glycerol acyltransferase" evidence="2">
    <location>
        <begin position="112"/>
        <end position="231"/>
    </location>
</feature>
<dbReference type="AlphaFoldDB" id="A0A510HMU5"/>
<protein>
    <submittedName>
        <fullName evidence="3">Glycerol acyltransferase</fullName>
    </submittedName>
</protein>
<dbReference type="Proteomes" id="UP000318065">
    <property type="component" value="Chromosome"/>
</dbReference>
<dbReference type="RefSeq" id="WP_143527935.1">
    <property type="nucleotide sequence ID" value="NZ_AP019791.1"/>
</dbReference>
<dbReference type="EMBL" id="AP019791">
    <property type="protein sequence ID" value="BBL79913.1"/>
    <property type="molecule type" value="Genomic_DNA"/>
</dbReference>
<dbReference type="GO" id="GO:0016746">
    <property type="term" value="F:acyltransferase activity"/>
    <property type="evidence" value="ECO:0007669"/>
    <property type="project" value="UniProtKB-KW"/>
</dbReference>
<evidence type="ECO:0000313" key="4">
    <source>
        <dbReference type="Proteomes" id="UP000318065"/>
    </source>
</evidence>
<reference evidence="3" key="1">
    <citation type="journal article" date="2019" name="Microbiol. Resour. Announc.">
        <title>Complete Genome Sequence of Rubrobacter xylanophilus Strain AA3-22, Isolated from Arima Onsen in Japan.</title>
        <authorList>
            <person name="Tomariguchi N."/>
            <person name="Miyazaki K."/>
        </authorList>
    </citation>
    <scope>NUCLEOTIDE SEQUENCE [LARGE SCALE GENOMIC DNA]</scope>
    <source>
        <strain evidence="3">AA3-22</strain>
    </source>
</reference>
<dbReference type="InterPro" id="IPR002123">
    <property type="entry name" value="Plipid/glycerol_acylTrfase"/>
</dbReference>
<keyword evidence="3" id="KW-0012">Acyltransferase</keyword>
<gene>
    <name evidence="3" type="ORF">RxyAA322_17670</name>
</gene>
<name>A0A510HMU5_9ACTN</name>
<dbReference type="Pfam" id="PF01553">
    <property type="entry name" value="Acyltransferase"/>
    <property type="match status" value="1"/>
</dbReference>
<keyword evidence="3" id="KW-0808">Transferase</keyword>
<organism evidence="3 4">
    <name type="scientific">Rubrobacter xylanophilus</name>
    <dbReference type="NCBI Taxonomy" id="49319"/>
    <lineage>
        <taxon>Bacteria</taxon>
        <taxon>Bacillati</taxon>
        <taxon>Actinomycetota</taxon>
        <taxon>Rubrobacteria</taxon>
        <taxon>Rubrobacterales</taxon>
        <taxon>Rubrobacteraceae</taxon>
        <taxon>Rubrobacter</taxon>
    </lineage>
</organism>
<evidence type="ECO:0000256" key="1">
    <source>
        <dbReference type="SAM" id="MobiDB-lite"/>
    </source>
</evidence>
<dbReference type="SMART" id="SM00563">
    <property type="entry name" value="PlsC"/>
    <property type="match status" value="1"/>
</dbReference>
<feature type="region of interest" description="Disordered" evidence="1">
    <location>
        <begin position="1"/>
        <end position="22"/>
    </location>
</feature>
<evidence type="ECO:0000313" key="3">
    <source>
        <dbReference type="EMBL" id="BBL79913.1"/>
    </source>
</evidence>
<sequence>MRSAAPQPSDGLRAPGLPDPTPAENAARVKQLTDICAADLVEAFGVGPGTGGRRLLERLARPLVRGTARKIALYDAIVGEAGLGAGGSWAISHMARRFEVSSSGNVPPEGPLLIVSNHPGLADAVALFAAIPRRDLRVVAAWRPFLDALPNTAERLLTLPENGGRVALIRTAARHLRSGGALLTFPAGRIEPDPALFPGEARALRDWSESVELFARLVPGLVVVPAVVSGVVSRAALRNPLVLVRRREEDRRWLAAALQMLLPPLRRVETRVSFGRPLRARDGVMAGVLAETRRMMRSGP</sequence>
<proteinExistence type="predicted"/>
<dbReference type="SUPFAM" id="SSF69593">
    <property type="entry name" value="Glycerol-3-phosphate (1)-acyltransferase"/>
    <property type="match status" value="1"/>
</dbReference>